<evidence type="ECO:0000313" key="3">
    <source>
        <dbReference type="EMBL" id="VDL78019.1"/>
    </source>
</evidence>
<gene>
    <name evidence="3" type="ORF">NBR_LOCUS14430</name>
</gene>
<dbReference type="SUPFAM" id="SSF55753">
    <property type="entry name" value="Actin depolymerizing proteins"/>
    <property type="match status" value="4"/>
</dbReference>
<evidence type="ECO:0000313" key="5">
    <source>
        <dbReference type="WBParaSite" id="NBR_0001442901-mRNA-1"/>
    </source>
</evidence>
<dbReference type="PANTHER" id="PTHR11977:SF123">
    <property type="entry name" value="GELSOLIN"/>
    <property type="match status" value="1"/>
</dbReference>
<dbReference type="GO" id="GO:0015629">
    <property type="term" value="C:actin cytoskeleton"/>
    <property type="evidence" value="ECO:0007669"/>
    <property type="project" value="TreeGrafter"/>
</dbReference>
<reference evidence="3 4" key="2">
    <citation type="submission" date="2018-11" db="EMBL/GenBank/DDBJ databases">
        <authorList>
            <consortium name="Pathogen Informatics"/>
        </authorList>
    </citation>
    <scope>NUCLEOTIDE SEQUENCE [LARGE SCALE GENOMIC DNA]</scope>
</reference>
<dbReference type="GO" id="GO:0051015">
    <property type="term" value="F:actin filament binding"/>
    <property type="evidence" value="ECO:0007669"/>
    <property type="project" value="InterPro"/>
</dbReference>
<feature type="domain" description="Gelsolin-like" evidence="2">
    <location>
        <begin position="102"/>
        <end position="158"/>
    </location>
</feature>
<dbReference type="GO" id="GO:0008154">
    <property type="term" value="P:actin polymerization or depolymerization"/>
    <property type="evidence" value="ECO:0007669"/>
    <property type="project" value="TreeGrafter"/>
</dbReference>
<dbReference type="GO" id="GO:0005546">
    <property type="term" value="F:phosphatidylinositol-4,5-bisphosphate binding"/>
    <property type="evidence" value="ECO:0007669"/>
    <property type="project" value="TreeGrafter"/>
</dbReference>
<accession>A0A0N4YCX1</accession>
<dbReference type="AlphaFoldDB" id="A0A0N4YCX1"/>
<reference evidence="5" key="1">
    <citation type="submission" date="2017-02" db="UniProtKB">
        <authorList>
            <consortium name="WormBaseParasite"/>
        </authorList>
    </citation>
    <scope>IDENTIFICATION</scope>
</reference>
<feature type="domain" description="Gelsolin-like" evidence="2">
    <location>
        <begin position="323"/>
        <end position="353"/>
    </location>
</feature>
<dbReference type="GO" id="GO:0051016">
    <property type="term" value="P:barbed-end actin filament capping"/>
    <property type="evidence" value="ECO:0007669"/>
    <property type="project" value="TreeGrafter"/>
</dbReference>
<organism evidence="5">
    <name type="scientific">Nippostrongylus brasiliensis</name>
    <name type="common">Rat hookworm</name>
    <dbReference type="NCBI Taxonomy" id="27835"/>
    <lineage>
        <taxon>Eukaryota</taxon>
        <taxon>Metazoa</taxon>
        <taxon>Ecdysozoa</taxon>
        <taxon>Nematoda</taxon>
        <taxon>Chromadorea</taxon>
        <taxon>Rhabditida</taxon>
        <taxon>Rhabditina</taxon>
        <taxon>Rhabditomorpha</taxon>
        <taxon>Strongyloidea</taxon>
        <taxon>Heligmosomidae</taxon>
        <taxon>Nippostrongylus</taxon>
    </lineage>
</organism>
<evidence type="ECO:0000259" key="2">
    <source>
        <dbReference type="Pfam" id="PF00626"/>
    </source>
</evidence>
<sequence length="431" mass="49608">MSKEIDFKKIGKKLGLEIWRIKDFKLDPVPENEYGQFYTGDTYIVLSIGTATIKTVEIDQALGGLPVQHREVQFHESALFISYFPHGIRYLSGGYDSGYHHVEFKKESLNLGDVFLLDLGKNIYVWMPPDSGRLERIKGMERAKSMADVERLGAATVHILDNDWNTDVEFWSHFGGLSSASHVAKGKNDDEDYWKETAEKVTLWKYVFSNIQKIRYWCINQSRCRVSDSSGQMKVTKVGQGELKYSQLDSKECTPEERAKAVILGTYYLTERKLPPWTQVTRVLESAEPASFTQWFGEWVDGKSKKAFEPRLYQVSDESGQMVVEEVANFSQESLDGDDVMILDALHTIYVWKYLKMANLPRHQKTSIETLYQGKETPVFKKLFPTWDDNLFQNVRSALGDQHEEVAVQLNIQNVFFSFSLDSEEEDVMMQ</sequence>
<protein>
    <submittedName>
        <fullName evidence="5">Gelsolin-like protein 1 (inferred by orthology to a C. elegans protein)</fullName>
    </submittedName>
</protein>
<keyword evidence="4" id="KW-1185">Reference proteome</keyword>
<evidence type="ECO:0000313" key="4">
    <source>
        <dbReference type="Proteomes" id="UP000271162"/>
    </source>
</evidence>
<dbReference type="WBParaSite" id="NBR_0001442901-mRNA-1">
    <property type="protein sequence ID" value="NBR_0001442901-mRNA-1"/>
    <property type="gene ID" value="NBR_0001442901"/>
</dbReference>
<dbReference type="OMA" id="DKVYLWI"/>
<name>A0A0N4YCX1_NIPBR</name>
<keyword evidence="1" id="KW-0677">Repeat</keyword>
<dbReference type="SMART" id="SM00262">
    <property type="entry name" value="GEL"/>
    <property type="match status" value="4"/>
</dbReference>
<dbReference type="InterPro" id="IPR007123">
    <property type="entry name" value="Gelsolin-like_dom"/>
</dbReference>
<dbReference type="GO" id="GO:0051014">
    <property type="term" value="P:actin filament severing"/>
    <property type="evidence" value="ECO:0007669"/>
    <property type="project" value="TreeGrafter"/>
</dbReference>
<dbReference type="Gene3D" id="3.40.20.10">
    <property type="entry name" value="Severin"/>
    <property type="match status" value="6"/>
</dbReference>
<dbReference type="EMBL" id="UYSL01021359">
    <property type="protein sequence ID" value="VDL78019.1"/>
    <property type="molecule type" value="Genomic_DNA"/>
</dbReference>
<evidence type="ECO:0000256" key="1">
    <source>
        <dbReference type="ARBA" id="ARBA00022737"/>
    </source>
</evidence>
<dbReference type="STRING" id="27835.A0A0N4YCX1"/>
<dbReference type="GO" id="GO:0005737">
    <property type="term" value="C:cytoplasm"/>
    <property type="evidence" value="ECO:0007669"/>
    <property type="project" value="TreeGrafter"/>
</dbReference>
<dbReference type="InterPro" id="IPR007122">
    <property type="entry name" value="Villin/Gelsolin"/>
</dbReference>
<dbReference type="Pfam" id="PF00626">
    <property type="entry name" value="Gelsolin"/>
    <property type="match status" value="2"/>
</dbReference>
<dbReference type="InterPro" id="IPR029006">
    <property type="entry name" value="ADF-H/Gelsolin-like_dom_sf"/>
</dbReference>
<proteinExistence type="predicted"/>
<dbReference type="Proteomes" id="UP000271162">
    <property type="component" value="Unassembled WGS sequence"/>
</dbReference>
<dbReference type="PANTHER" id="PTHR11977">
    <property type="entry name" value="VILLIN"/>
    <property type="match status" value="1"/>
</dbReference>